<dbReference type="CDD" id="cd18186">
    <property type="entry name" value="BTB_POZ_ZBTB_KLHL-like"/>
    <property type="match status" value="1"/>
</dbReference>
<dbReference type="PROSITE" id="PS50097">
    <property type="entry name" value="BTB"/>
    <property type="match status" value="1"/>
</dbReference>
<evidence type="ECO:0000256" key="4">
    <source>
        <dbReference type="SAM" id="MobiDB-lite"/>
    </source>
</evidence>
<dbReference type="InterPro" id="IPR000210">
    <property type="entry name" value="BTB/POZ_dom"/>
</dbReference>
<feature type="repeat" description="RCC1" evidence="3">
    <location>
        <begin position="201"/>
        <end position="251"/>
    </location>
</feature>
<dbReference type="SMART" id="SM00225">
    <property type="entry name" value="BTB"/>
    <property type="match status" value="1"/>
</dbReference>
<dbReference type="InterPro" id="IPR058923">
    <property type="entry name" value="RCC1-like_dom"/>
</dbReference>
<dbReference type="SUPFAM" id="SSF50985">
    <property type="entry name" value="RCC1/BLIP-II"/>
    <property type="match status" value="1"/>
</dbReference>
<feature type="repeat" description="RCC1" evidence="3">
    <location>
        <begin position="251"/>
        <end position="300"/>
    </location>
</feature>
<dbReference type="PANTHER" id="PTHR45982">
    <property type="entry name" value="REGULATOR OF CHROMOSOME CONDENSATION"/>
    <property type="match status" value="1"/>
</dbReference>
<feature type="region of interest" description="Disordered" evidence="4">
    <location>
        <begin position="474"/>
        <end position="516"/>
    </location>
</feature>
<evidence type="ECO:0000259" key="5">
    <source>
        <dbReference type="PROSITE" id="PS50097"/>
    </source>
</evidence>
<dbReference type="Gene3D" id="3.30.710.10">
    <property type="entry name" value="Potassium Channel Kv1.1, Chain A"/>
    <property type="match status" value="1"/>
</dbReference>
<dbReference type="InterPro" id="IPR000408">
    <property type="entry name" value="Reg_chr_condens"/>
</dbReference>
<keyword evidence="7" id="KW-1185">Reference proteome</keyword>
<dbReference type="InterPro" id="IPR009091">
    <property type="entry name" value="RCC1/BLIP-II"/>
</dbReference>
<evidence type="ECO:0000256" key="1">
    <source>
        <dbReference type="ARBA" id="ARBA00022658"/>
    </source>
</evidence>
<dbReference type="InterPro" id="IPR051553">
    <property type="entry name" value="Ran_GTPase-activating"/>
</dbReference>
<dbReference type="Gene3D" id="2.130.10.30">
    <property type="entry name" value="Regulator of chromosome condensation 1/beta-lactamase-inhibitor protein II"/>
    <property type="match status" value="1"/>
</dbReference>
<dbReference type="Pfam" id="PF00651">
    <property type="entry name" value="BTB"/>
    <property type="match status" value="1"/>
</dbReference>
<dbReference type="Proteomes" id="UP001150062">
    <property type="component" value="Unassembled WGS sequence"/>
</dbReference>
<evidence type="ECO:0000313" key="7">
    <source>
        <dbReference type="Proteomes" id="UP001150062"/>
    </source>
</evidence>
<dbReference type="SUPFAM" id="SSF54695">
    <property type="entry name" value="POZ domain"/>
    <property type="match status" value="1"/>
</dbReference>
<sequence length="619" mass="71129">MVNPFPVYGWGNCNLNQLGLLREGKKVNKPTLLSLSQIKAVTGTDERILFINHKNQIVEFKTVNKNKNASVELFEFKLPSSAKMLKCGYEHFVALTTEGKVYALGNPEPYGSFGFEGLGSNAFVPLSQLKDRFITEIATGAYCVYFLCKNGDLYGVGKNDVGELGTGDFLSVDLPFLIAKKIKKIFGGNASHHLFYIDLENNLYCVGENNFGQLGIGNKINQFRPVKLSFEGNKINEICTGYWHSIMLLEDKVWSCGFANYNGLGEENDALVFTKIPTLSEISLIQISCGEKHNLALTDKNELYFWGGSHYGQSGFEQSSNTKYVDLPQQVNISFISAIYKNLKIYSGVYNSFLCNQYLNSLGSDFLSLFEKKEFTDTQLNGIDTHKLLIETRTNQIFTEVEEILSQYSKKETEQFLYWVYSDEIRNEKIISQICLKFGIEDIHKKSLKNDLKNLYKLDSTKDFFILVSEENYNENENENDNDNDNENENDNDNDNENDNENDNDNEDEDKDEDTLEEIPIHKLILQARSGLFREMFLNIQQQTNKVQDYSGKSFETLEILFRFFYTDELLLTADDDPQLILEELDDAIDYYQLNKETNLIEELDRIQKQWIDQKEKNK</sequence>
<name>A0ABQ8XYM5_9EUKA</name>
<organism evidence="6 7">
    <name type="scientific">Anaeramoeba flamelloides</name>
    <dbReference type="NCBI Taxonomy" id="1746091"/>
    <lineage>
        <taxon>Eukaryota</taxon>
        <taxon>Metamonada</taxon>
        <taxon>Anaeramoebidae</taxon>
        <taxon>Anaeramoeba</taxon>
    </lineage>
</organism>
<keyword evidence="1" id="KW-0344">Guanine-nucleotide releasing factor</keyword>
<gene>
    <name evidence="6" type="ORF">M0813_27268</name>
</gene>
<feature type="domain" description="BTB" evidence="5">
    <location>
        <begin position="517"/>
        <end position="574"/>
    </location>
</feature>
<protein>
    <recommendedName>
        <fullName evidence="5">BTB domain-containing protein</fullName>
    </recommendedName>
</protein>
<dbReference type="InterPro" id="IPR011333">
    <property type="entry name" value="SKP1/BTB/POZ_sf"/>
</dbReference>
<evidence type="ECO:0000313" key="6">
    <source>
        <dbReference type="EMBL" id="KAJ6237703.1"/>
    </source>
</evidence>
<accession>A0ABQ8XYM5</accession>
<evidence type="ECO:0000256" key="2">
    <source>
        <dbReference type="ARBA" id="ARBA00022737"/>
    </source>
</evidence>
<dbReference type="PANTHER" id="PTHR45982:SF1">
    <property type="entry name" value="REGULATOR OF CHROMOSOME CONDENSATION"/>
    <property type="match status" value="1"/>
</dbReference>
<comment type="caution">
    <text evidence="6">The sequence shown here is derived from an EMBL/GenBank/DDBJ whole genome shotgun (WGS) entry which is preliminary data.</text>
</comment>
<keyword evidence="2" id="KW-0677">Repeat</keyword>
<dbReference type="EMBL" id="JAOAOG010000239">
    <property type="protein sequence ID" value="KAJ6237703.1"/>
    <property type="molecule type" value="Genomic_DNA"/>
</dbReference>
<proteinExistence type="predicted"/>
<dbReference type="PRINTS" id="PR00633">
    <property type="entry name" value="RCCNDNSATION"/>
</dbReference>
<dbReference type="Pfam" id="PF25390">
    <property type="entry name" value="WD40_RLD"/>
    <property type="match status" value="1"/>
</dbReference>
<evidence type="ECO:0000256" key="3">
    <source>
        <dbReference type="PROSITE-ProRule" id="PRU00235"/>
    </source>
</evidence>
<reference evidence="6" key="1">
    <citation type="submission" date="2022-08" db="EMBL/GenBank/DDBJ databases">
        <title>Novel sulfate-reducing endosymbionts in the free-living metamonad Anaeramoeba.</title>
        <authorList>
            <person name="Jerlstrom-Hultqvist J."/>
            <person name="Cepicka I."/>
            <person name="Gallot-Lavallee L."/>
            <person name="Salas-Leiva D."/>
            <person name="Curtis B.A."/>
            <person name="Zahonova K."/>
            <person name="Pipaliya S."/>
            <person name="Dacks J."/>
            <person name="Roger A.J."/>
        </authorList>
    </citation>
    <scope>NUCLEOTIDE SEQUENCE</scope>
    <source>
        <strain evidence="6">Schooner1</strain>
    </source>
</reference>
<dbReference type="PROSITE" id="PS50012">
    <property type="entry name" value="RCC1_3"/>
    <property type="match status" value="2"/>
</dbReference>